<organism evidence="14 15">
    <name type="scientific">Molorchus minor</name>
    <dbReference type="NCBI Taxonomy" id="1323400"/>
    <lineage>
        <taxon>Eukaryota</taxon>
        <taxon>Metazoa</taxon>
        <taxon>Ecdysozoa</taxon>
        <taxon>Arthropoda</taxon>
        <taxon>Hexapoda</taxon>
        <taxon>Insecta</taxon>
        <taxon>Pterygota</taxon>
        <taxon>Neoptera</taxon>
        <taxon>Endopterygota</taxon>
        <taxon>Coleoptera</taxon>
        <taxon>Polyphaga</taxon>
        <taxon>Cucujiformia</taxon>
        <taxon>Chrysomeloidea</taxon>
        <taxon>Cerambycidae</taxon>
        <taxon>Lamiinae</taxon>
        <taxon>Monochamini</taxon>
        <taxon>Molorchus</taxon>
    </lineage>
</organism>
<evidence type="ECO:0000256" key="12">
    <source>
        <dbReference type="SAM" id="Phobius"/>
    </source>
</evidence>
<evidence type="ECO:0000256" key="8">
    <source>
        <dbReference type="ARBA" id="ARBA00023170"/>
    </source>
</evidence>
<dbReference type="Proteomes" id="UP001162164">
    <property type="component" value="Unassembled WGS sequence"/>
</dbReference>
<evidence type="ECO:0000256" key="11">
    <source>
        <dbReference type="ARBA" id="ARBA00023303"/>
    </source>
</evidence>
<dbReference type="PANTHER" id="PTHR42643:SF35">
    <property type="entry name" value="IONOTROPIC RECEPTOR 68A, ISOFORM A"/>
    <property type="match status" value="1"/>
</dbReference>
<keyword evidence="6" id="KW-0406">Ion transport</keyword>
<keyword evidence="3" id="KW-1003">Cell membrane</keyword>
<evidence type="ECO:0000256" key="10">
    <source>
        <dbReference type="ARBA" id="ARBA00023286"/>
    </source>
</evidence>
<evidence type="ECO:0000256" key="5">
    <source>
        <dbReference type="ARBA" id="ARBA00022989"/>
    </source>
</evidence>
<proteinExistence type="predicted"/>
<evidence type="ECO:0000256" key="4">
    <source>
        <dbReference type="ARBA" id="ARBA00022692"/>
    </source>
</evidence>
<reference evidence="14" key="1">
    <citation type="journal article" date="2023" name="Insect Mol. Biol.">
        <title>Genome sequencing provides insights into the evolution of gene families encoding plant cell wall-degrading enzymes in longhorned beetles.</title>
        <authorList>
            <person name="Shin N.R."/>
            <person name="Okamura Y."/>
            <person name="Kirsch R."/>
            <person name="Pauchet Y."/>
        </authorList>
    </citation>
    <scope>NUCLEOTIDE SEQUENCE</scope>
    <source>
        <strain evidence="14">MMC_N1</strain>
    </source>
</reference>
<keyword evidence="15" id="KW-1185">Reference proteome</keyword>
<evidence type="ECO:0000256" key="7">
    <source>
        <dbReference type="ARBA" id="ARBA00023136"/>
    </source>
</evidence>
<comment type="subcellular location">
    <subcellularLocation>
        <location evidence="1">Cell membrane</location>
        <topology evidence="1">Multi-pass membrane protein</topology>
    </subcellularLocation>
</comment>
<evidence type="ECO:0000256" key="9">
    <source>
        <dbReference type="ARBA" id="ARBA00023180"/>
    </source>
</evidence>
<evidence type="ECO:0000313" key="15">
    <source>
        <dbReference type="Proteomes" id="UP001162164"/>
    </source>
</evidence>
<feature type="transmembrane region" description="Helical" evidence="12">
    <location>
        <begin position="376"/>
        <end position="396"/>
    </location>
</feature>
<evidence type="ECO:0000256" key="2">
    <source>
        <dbReference type="ARBA" id="ARBA00022448"/>
    </source>
</evidence>
<sequence>MGQLRKQLSYVLFITNILNAFCQDSINDELKGLKYDDNLKQLLQEIMIKSLEPYRCVVIVSDELHQDVFDELWFRKFGEAISFLTVYVKENEDLLSPFDETQEILTEAKNEGCQLYMILLTNGIQAARLLRFADRYRLFEASVKYILLHDNRLFDSKLFYLWRRLINVLFIKRHEGRSLDKTKNTAPWFEVTTVPFPLSVTRVLIPRRLDIWAKSKFRKGTKLYPDKTSDLKNQTLKVVAFSHIPGTAKTNLTSSQTVRALLPINDNGTFSFCGTEIEIVQTVAKVLNFRCEIYEPNNADVELWGRKVIGSIYTGITGEMVNAHADIAVGDLYYTPYLLELMDLSIPYNTECLTFLTPESLTDNSWKTLIQPFKPVMWAGVIICLVLSSLAFYVLARFHIHVTSVKKDCVGCKKRLTQIPAYQEKESCNPLSIS</sequence>
<keyword evidence="4 12" id="KW-0812">Transmembrane</keyword>
<keyword evidence="10" id="KW-1071">Ligand-gated ion channel</keyword>
<dbReference type="PANTHER" id="PTHR42643">
    <property type="entry name" value="IONOTROPIC RECEPTOR 20A-RELATED"/>
    <property type="match status" value="1"/>
</dbReference>
<gene>
    <name evidence="14" type="ORF">NQ317_016963</name>
</gene>
<evidence type="ECO:0000259" key="13">
    <source>
        <dbReference type="Pfam" id="PF10613"/>
    </source>
</evidence>
<evidence type="ECO:0000256" key="6">
    <source>
        <dbReference type="ARBA" id="ARBA00023065"/>
    </source>
</evidence>
<dbReference type="SUPFAM" id="SSF53850">
    <property type="entry name" value="Periplasmic binding protein-like II"/>
    <property type="match status" value="1"/>
</dbReference>
<protein>
    <recommendedName>
        <fullName evidence="13">Ionotropic glutamate receptor L-glutamate and glycine-binding domain-containing protein</fullName>
    </recommendedName>
</protein>
<keyword evidence="2" id="KW-0813">Transport</keyword>
<evidence type="ECO:0000256" key="3">
    <source>
        <dbReference type="ARBA" id="ARBA00022475"/>
    </source>
</evidence>
<dbReference type="Pfam" id="PF10613">
    <property type="entry name" value="Lig_chan-Glu_bd"/>
    <property type="match status" value="1"/>
</dbReference>
<feature type="domain" description="Ionotropic glutamate receptor L-glutamate and glycine-binding" evidence="13">
    <location>
        <begin position="268"/>
        <end position="357"/>
    </location>
</feature>
<dbReference type="InterPro" id="IPR019594">
    <property type="entry name" value="Glu/Gly-bd"/>
</dbReference>
<keyword evidence="7 12" id="KW-0472">Membrane</keyword>
<evidence type="ECO:0000256" key="1">
    <source>
        <dbReference type="ARBA" id="ARBA00004651"/>
    </source>
</evidence>
<keyword evidence="9" id="KW-0325">Glycoprotein</keyword>
<name>A0ABQ9K4W5_9CUCU</name>
<evidence type="ECO:0000313" key="14">
    <source>
        <dbReference type="EMBL" id="KAJ8985052.1"/>
    </source>
</evidence>
<dbReference type="Gene3D" id="1.10.287.70">
    <property type="match status" value="1"/>
</dbReference>
<keyword evidence="8" id="KW-0675">Receptor</keyword>
<dbReference type="InterPro" id="IPR052192">
    <property type="entry name" value="Insect_Ionotropic_Sensory_Rcpt"/>
</dbReference>
<keyword evidence="5 12" id="KW-1133">Transmembrane helix</keyword>
<keyword evidence="11" id="KW-0407">Ion channel</keyword>
<dbReference type="EMBL" id="JAPWTJ010000021">
    <property type="protein sequence ID" value="KAJ8985052.1"/>
    <property type="molecule type" value="Genomic_DNA"/>
</dbReference>
<comment type="caution">
    <text evidence="14">The sequence shown here is derived from an EMBL/GenBank/DDBJ whole genome shotgun (WGS) entry which is preliminary data.</text>
</comment>
<dbReference type="Gene3D" id="3.40.190.10">
    <property type="entry name" value="Periplasmic binding protein-like II"/>
    <property type="match status" value="1"/>
</dbReference>
<accession>A0ABQ9K4W5</accession>